<evidence type="ECO:0000256" key="1">
    <source>
        <dbReference type="SAM" id="MobiDB-lite"/>
    </source>
</evidence>
<accession>A0A7X5V669</accession>
<keyword evidence="3" id="KW-1185">Reference proteome</keyword>
<evidence type="ECO:0008006" key="4">
    <source>
        <dbReference type="Google" id="ProtNLM"/>
    </source>
</evidence>
<proteinExistence type="predicted"/>
<dbReference type="PANTHER" id="PTHR34293">
    <property type="entry name" value="HTH-TYPE TRANSCRIPTIONAL REGULATOR TRMBL2"/>
    <property type="match status" value="1"/>
</dbReference>
<name>A0A7X5V669_9ACTN</name>
<comment type="caution">
    <text evidence="2">The sequence shown here is derived from an EMBL/GenBank/DDBJ whole genome shotgun (WGS) entry which is preliminary data.</text>
</comment>
<dbReference type="GO" id="GO:0003677">
    <property type="term" value="F:DNA binding"/>
    <property type="evidence" value="ECO:0007669"/>
    <property type="project" value="InterPro"/>
</dbReference>
<gene>
    <name evidence="2" type="ORF">BJY22_001095</name>
</gene>
<evidence type="ECO:0000313" key="3">
    <source>
        <dbReference type="Proteomes" id="UP000555407"/>
    </source>
</evidence>
<feature type="region of interest" description="Disordered" evidence="1">
    <location>
        <begin position="316"/>
        <end position="337"/>
    </location>
</feature>
<dbReference type="SUPFAM" id="SSF46894">
    <property type="entry name" value="C-terminal effector domain of the bipartite response regulators"/>
    <property type="match status" value="1"/>
</dbReference>
<reference evidence="2 3" key="1">
    <citation type="submission" date="2020-03" db="EMBL/GenBank/DDBJ databases">
        <title>Sequencing the genomes of 1000 actinobacteria strains.</title>
        <authorList>
            <person name="Klenk H.-P."/>
        </authorList>
    </citation>
    <scope>NUCLEOTIDE SEQUENCE [LARGE SCALE GENOMIC DNA]</scope>
    <source>
        <strain evidence="2 3">DSM 45490</strain>
    </source>
</reference>
<dbReference type="PANTHER" id="PTHR34293:SF1">
    <property type="entry name" value="HTH-TYPE TRANSCRIPTIONAL REGULATOR TRMBL2"/>
    <property type="match status" value="1"/>
</dbReference>
<dbReference type="InterPro" id="IPR016032">
    <property type="entry name" value="Sig_transdc_resp-reg_C-effctor"/>
</dbReference>
<organism evidence="2 3">
    <name type="scientific">Kribbella shirazensis</name>
    <dbReference type="NCBI Taxonomy" id="1105143"/>
    <lineage>
        <taxon>Bacteria</taxon>
        <taxon>Bacillati</taxon>
        <taxon>Actinomycetota</taxon>
        <taxon>Actinomycetes</taxon>
        <taxon>Propionibacteriales</taxon>
        <taxon>Kribbellaceae</taxon>
        <taxon>Kribbella</taxon>
    </lineage>
</organism>
<protein>
    <recommendedName>
        <fullName evidence="4">HTH luxR-type domain-containing protein</fullName>
    </recommendedName>
</protein>
<dbReference type="GO" id="GO:0006355">
    <property type="term" value="P:regulation of DNA-templated transcription"/>
    <property type="evidence" value="ECO:0007669"/>
    <property type="project" value="InterPro"/>
</dbReference>
<dbReference type="RefSeq" id="WP_167204063.1">
    <property type="nucleotide sequence ID" value="NZ_JAASRO010000001.1"/>
</dbReference>
<dbReference type="InterPro" id="IPR051797">
    <property type="entry name" value="TrmB-like"/>
</dbReference>
<evidence type="ECO:0000313" key="2">
    <source>
        <dbReference type="EMBL" id="NIK55378.1"/>
    </source>
</evidence>
<dbReference type="EMBL" id="JAASRO010000001">
    <property type="protein sequence ID" value="NIK55378.1"/>
    <property type="molecule type" value="Genomic_DNA"/>
</dbReference>
<dbReference type="InterPro" id="IPR036388">
    <property type="entry name" value="WH-like_DNA-bd_sf"/>
</dbReference>
<sequence>MTEPIGAAEELAYELLLEHPGGTLTELTAAWSGPGRLPPVLERLVAIALASELPGARYTAASPDVVAGLLDGQEAALDRAHAQIQHLADLHRAARAGANAHLVEVVSGHHAVRLAVTQVLRSARRELCCFDIPPYGQAEDTADTDRELLAAGVRYRCVYDRAAVEESGGLREIEAMTRAGQQARVLPGLPMKLYLADDRRAILPLPPGPDGEQAAIVVHAPILLDALAKLFDALWDRAVPLHLPTARTPAATTQRVTDIDDDRLVVMLLSGLTDEAIARQIGVGYRTMQRRIAALMTDLGAHTRFQAGVQAAFRQQRASATEGTGGAAAGDTHRGDG</sequence>
<dbReference type="Gene3D" id="1.10.10.10">
    <property type="entry name" value="Winged helix-like DNA-binding domain superfamily/Winged helix DNA-binding domain"/>
    <property type="match status" value="1"/>
</dbReference>
<dbReference type="Proteomes" id="UP000555407">
    <property type="component" value="Unassembled WGS sequence"/>
</dbReference>
<dbReference type="AlphaFoldDB" id="A0A7X5V669"/>